<protein>
    <submittedName>
        <fullName evidence="1">Uncharacterized protein</fullName>
    </submittedName>
</protein>
<sequence length="143" mass="15870">MALSWLKNPGVTKAINHKDEGNGNDILKPNTTHMEPSSGAYDFGYLIKILVGRALPTRMEDFLDLLHIFFGPRVFDMKYMMRFCNGLYGGLERVAGALEVQRDVEKAHGPAPTACSYDTLSGGWPNVSLSTPSQRQWLDCCMG</sequence>
<gene>
    <name evidence="1" type="ORF">SAY87_009466</name>
</gene>
<dbReference type="GO" id="GO:0004535">
    <property type="term" value="F:poly(A)-specific ribonuclease activity"/>
    <property type="evidence" value="ECO:0007669"/>
    <property type="project" value="InterPro"/>
</dbReference>
<accession>A0AAN7JYE4</accession>
<dbReference type="InterPro" id="IPR012337">
    <property type="entry name" value="RNaseH-like_sf"/>
</dbReference>
<organism evidence="1 2">
    <name type="scientific">Trapa incisa</name>
    <dbReference type="NCBI Taxonomy" id="236973"/>
    <lineage>
        <taxon>Eukaryota</taxon>
        <taxon>Viridiplantae</taxon>
        <taxon>Streptophyta</taxon>
        <taxon>Embryophyta</taxon>
        <taxon>Tracheophyta</taxon>
        <taxon>Spermatophyta</taxon>
        <taxon>Magnoliopsida</taxon>
        <taxon>eudicotyledons</taxon>
        <taxon>Gunneridae</taxon>
        <taxon>Pentapetalae</taxon>
        <taxon>rosids</taxon>
        <taxon>malvids</taxon>
        <taxon>Myrtales</taxon>
        <taxon>Lythraceae</taxon>
        <taxon>Trapa</taxon>
    </lineage>
</organism>
<dbReference type="AlphaFoldDB" id="A0AAN7JYE4"/>
<dbReference type="InterPro" id="IPR039637">
    <property type="entry name" value="CNOT7/CNOT8/Pop2"/>
</dbReference>
<comment type="caution">
    <text evidence="1">The sequence shown here is derived from an EMBL/GenBank/DDBJ whole genome shotgun (WGS) entry which is preliminary data.</text>
</comment>
<dbReference type="EMBL" id="JAXIOK010000014">
    <property type="protein sequence ID" value="KAK4755709.1"/>
    <property type="molecule type" value="Genomic_DNA"/>
</dbReference>
<name>A0AAN7JYE4_9MYRT</name>
<dbReference type="InterPro" id="IPR036397">
    <property type="entry name" value="RNaseH_sf"/>
</dbReference>
<dbReference type="GO" id="GO:0003676">
    <property type="term" value="F:nucleic acid binding"/>
    <property type="evidence" value="ECO:0007669"/>
    <property type="project" value="InterPro"/>
</dbReference>
<reference evidence="1 2" key="1">
    <citation type="journal article" date="2023" name="Hortic Res">
        <title>Pangenome of water caltrop reveals structural variations and asymmetric subgenome divergence after allopolyploidization.</title>
        <authorList>
            <person name="Zhang X."/>
            <person name="Chen Y."/>
            <person name="Wang L."/>
            <person name="Yuan Y."/>
            <person name="Fang M."/>
            <person name="Shi L."/>
            <person name="Lu R."/>
            <person name="Comes H.P."/>
            <person name="Ma Y."/>
            <person name="Chen Y."/>
            <person name="Huang G."/>
            <person name="Zhou Y."/>
            <person name="Zheng Z."/>
            <person name="Qiu Y."/>
        </authorList>
    </citation>
    <scope>NUCLEOTIDE SEQUENCE [LARGE SCALE GENOMIC DNA]</scope>
    <source>
        <tissue evidence="1">Roots</tissue>
    </source>
</reference>
<dbReference type="PANTHER" id="PTHR10797">
    <property type="entry name" value="CCR4-NOT TRANSCRIPTION COMPLEX SUBUNIT"/>
    <property type="match status" value="1"/>
</dbReference>
<dbReference type="Gene3D" id="3.30.420.10">
    <property type="entry name" value="Ribonuclease H-like superfamily/Ribonuclease H"/>
    <property type="match status" value="1"/>
</dbReference>
<keyword evidence="2" id="KW-1185">Reference proteome</keyword>
<dbReference type="Proteomes" id="UP001345219">
    <property type="component" value="Chromosome 8"/>
</dbReference>
<proteinExistence type="predicted"/>
<evidence type="ECO:0000313" key="2">
    <source>
        <dbReference type="Proteomes" id="UP001345219"/>
    </source>
</evidence>
<dbReference type="GO" id="GO:0030014">
    <property type="term" value="C:CCR4-NOT complex"/>
    <property type="evidence" value="ECO:0007669"/>
    <property type="project" value="InterPro"/>
</dbReference>
<evidence type="ECO:0000313" key="1">
    <source>
        <dbReference type="EMBL" id="KAK4755709.1"/>
    </source>
</evidence>
<dbReference type="SUPFAM" id="SSF53098">
    <property type="entry name" value="Ribonuclease H-like"/>
    <property type="match status" value="1"/>
</dbReference>